<sequence>MPPKRSLAPAGNPPQRGLISSFYHGIKSPENASVVRSVAVFVGLRLQDVGAVIKAEDRGGGNIGHTLC</sequence>
<evidence type="ECO:0000313" key="2">
    <source>
        <dbReference type="Proteomes" id="UP001412239"/>
    </source>
</evidence>
<keyword evidence="2" id="KW-1185">Reference proteome</keyword>
<proteinExistence type="predicted"/>
<name>A0A292Q8V7_9PEZI</name>
<dbReference type="EMBL" id="LN890950">
    <property type="protein sequence ID" value="CUS15173.1"/>
    <property type="molecule type" value="Genomic_DNA"/>
</dbReference>
<dbReference type="Proteomes" id="UP001412239">
    <property type="component" value="Unassembled WGS sequence"/>
</dbReference>
<accession>A0A292Q8V7</accession>
<dbReference type="AlphaFoldDB" id="A0A292Q8V7"/>
<gene>
    <name evidence="1" type="ORF">GSTUAT00000793001</name>
</gene>
<evidence type="ECO:0000313" key="1">
    <source>
        <dbReference type="EMBL" id="CUS15173.1"/>
    </source>
</evidence>
<reference evidence="1" key="1">
    <citation type="submission" date="2015-10" db="EMBL/GenBank/DDBJ databases">
        <authorList>
            <person name="Regsiter A."/>
            <person name="william w."/>
        </authorList>
    </citation>
    <scope>NUCLEOTIDE SEQUENCE</scope>
    <source>
        <strain evidence="1">Montdore</strain>
    </source>
</reference>
<organism evidence="1 2">
    <name type="scientific">Tuber aestivum</name>
    <name type="common">summer truffle</name>
    <dbReference type="NCBI Taxonomy" id="59557"/>
    <lineage>
        <taxon>Eukaryota</taxon>
        <taxon>Fungi</taxon>
        <taxon>Dikarya</taxon>
        <taxon>Ascomycota</taxon>
        <taxon>Pezizomycotina</taxon>
        <taxon>Pezizomycetes</taxon>
        <taxon>Pezizales</taxon>
        <taxon>Tuberaceae</taxon>
        <taxon>Tuber</taxon>
    </lineage>
</organism>
<protein>
    <submittedName>
        <fullName evidence="1">Uncharacterized protein</fullName>
    </submittedName>
</protein>